<evidence type="ECO:0000256" key="4">
    <source>
        <dbReference type="ARBA" id="ARBA00022630"/>
    </source>
</evidence>
<dbReference type="InterPro" id="IPR014729">
    <property type="entry name" value="Rossmann-like_a/b/a_fold"/>
</dbReference>
<comment type="pathway">
    <text evidence="3 15">Cofactor biosynthesis; FMN biosynthesis; FMN from riboflavin (ATP route): step 1/1.</text>
</comment>
<dbReference type="InterPro" id="IPR015865">
    <property type="entry name" value="Riboflavin_kinase_bac/euk"/>
</dbReference>
<sequence length="313" mass="35227">MKVYYSIDDFQKLEKAVVTTGTFDGVHHGHRKILAQLNNVAHTIGGESVLLTFFPHPRLVLQPDLDLKLINSQTEKIELLKSTGLDHLIIHPFTTEFSRTSSLDFVRNILVNQIGAKKLVIGYDHHFGRNREGSFEHLKEYGPLYGFDVEEIPAQDIQDTTVSSTKIRKAIEEGTIEIANEYLEYAFPLTGKVVEGEHIGHTIGFPTANIRVKDSYKIVPANGVYAITVSFPNQSEKAPQKAMCNIGIRPTFGGKFQTIEAHLFDFNEDLYGQELSLHFHKCLRNEMKFNGPEALKAQLQKDEEAARAVLAHL</sequence>
<dbReference type="SUPFAM" id="SSF82114">
    <property type="entry name" value="Riboflavin kinase-like"/>
    <property type="match status" value="1"/>
</dbReference>
<keyword evidence="7 15" id="KW-0548">Nucleotidyltransferase</keyword>
<dbReference type="InterPro" id="IPR023465">
    <property type="entry name" value="Riboflavin_kinase_dom_sf"/>
</dbReference>
<evidence type="ECO:0000256" key="3">
    <source>
        <dbReference type="ARBA" id="ARBA00005201"/>
    </source>
</evidence>
<keyword evidence="18" id="KW-1185">Reference proteome</keyword>
<dbReference type="GO" id="GO:0005524">
    <property type="term" value="F:ATP binding"/>
    <property type="evidence" value="ECO:0007669"/>
    <property type="project" value="UniProtKB-UniRule"/>
</dbReference>
<evidence type="ECO:0000256" key="10">
    <source>
        <dbReference type="ARBA" id="ARBA00022827"/>
    </source>
</evidence>
<evidence type="ECO:0000256" key="13">
    <source>
        <dbReference type="ARBA" id="ARBA00047880"/>
    </source>
</evidence>
<name>A0A7H0VBD0_9FLAO</name>
<accession>A0A7H0VBD0</accession>
<dbReference type="GO" id="GO:0003919">
    <property type="term" value="F:FMN adenylyltransferase activity"/>
    <property type="evidence" value="ECO:0007669"/>
    <property type="project" value="UniProtKB-UniRule"/>
</dbReference>
<dbReference type="NCBIfam" id="NF004160">
    <property type="entry name" value="PRK05627.1-3"/>
    <property type="match status" value="1"/>
</dbReference>
<evidence type="ECO:0000256" key="11">
    <source>
        <dbReference type="ARBA" id="ARBA00022840"/>
    </source>
</evidence>
<dbReference type="PANTHER" id="PTHR22749:SF6">
    <property type="entry name" value="RIBOFLAVIN KINASE"/>
    <property type="match status" value="1"/>
</dbReference>
<dbReference type="RefSeq" id="WP_210757564.1">
    <property type="nucleotide sequence ID" value="NZ_CP060139.1"/>
</dbReference>
<proteinExistence type="inferred from homology"/>
<dbReference type="GO" id="GO:0008531">
    <property type="term" value="F:riboflavin kinase activity"/>
    <property type="evidence" value="ECO:0007669"/>
    <property type="project" value="UniProtKB-UniRule"/>
</dbReference>
<dbReference type="InterPro" id="IPR002606">
    <property type="entry name" value="Riboflavin_kinase_bac"/>
</dbReference>
<evidence type="ECO:0000259" key="16">
    <source>
        <dbReference type="SMART" id="SM00904"/>
    </source>
</evidence>
<keyword evidence="10 15" id="KW-0274">FAD</keyword>
<keyword evidence="8 15" id="KW-0547">Nucleotide-binding</keyword>
<evidence type="ECO:0000313" key="18">
    <source>
        <dbReference type="Proteomes" id="UP000516305"/>
    </source>
</evidence>
<reference evidence="17 18" key="1">
    <citation type="submission" date="2020-08" db="EMBL/GenBank/DDBJ databases">
        <title>Croceimicrobium hydrocarbonivorans gen. nov., sp. nov., a novel marine bacterium isolated from a bacterial consortium that degrades polyethylene terephthalate.</title>
        <authorList>
            <person name="Liu R."/>
        </authorList>
    </citation>
    <scope>NUCLEOTIDE SEQUENCE [LARGE SCALE GENOMIC DNA]</scope>
    <source>
        <strain evidence="17 18">A20-9</strain>
    </source>
</reference>
<dbReference type="UniPathway" id="UPA00277">
    <property type="reaction ID" value="UER00407"/>
</dbReference>
<dbReference type="KEGG" id="chyd:H4K34_11625"/>
<dbReference type="Gene3D" id="3.40.50.620">
    <property type="entry name" value="HUPs"/>
    <property type="match status" value="1"/>
</dbReference>
<dbReference type="AlphaFoldDB" id="A0A7H0VBD0"/>
<keyword evidence="12" id="KW-0511">Multifunctional enzyme</keyword>
<evidence type="ECO:0000256" key="15">
    <source>
        <dbReference type="PIRNR" id="PIRNR004491"/>
    </source>
</evidence>
<organism evidence="17 18">
    <name type="scientific">Croceimicrobium hydrocarbonivorans</name>
    <dbReference type="NCBI Taxonomy" id="2761580"/>
    <lineage>
        <taxon>Bacteria</taxon>
        <taxon>Pseudomonadati</taxon>
        <taxon>Bacteroidota</taxon>
        <taxon>Flavobacteriia</taxon>
        <taxon>Flavobacteriales</taxon>
        <taxon>Owenweeksiaceae</taxon>
        <taxon>Croceimicrobium</taxon>
    </lineage>
</organism>
<evidence type="ECO:0000256" key="1">
    <source>
        <dbReference type="ARBA" id="ARBA00002121"/>
    </source>
</evidence>
<dbReference type="Pfam" id="PF06574">
    <property type="entry name" value="FAD_syn"/>
    <property type="match status" value="1"/>
</dbReference>
<keyword evidence="6 15" id="KW-0808">Transferase</keyword>
<feature type="domain" description="Riboflavin kinase" evidence="16">
    <location>
        <begin position="182"/>
        <end position="311"/>
    </location>
</feature>
<keyword evidence="9 15" id="KW-0418">Kinase</keyword>
<evidence type="ECO:0000256" key="12">
    <source>
        <dbReference type="ARBA" id="ARBA00023268"/>
    </source>
</evidence>
<gene>
    <name evidence="17" type="ORF">H4K34_11625</name>
</gene>
<evidence type="ECO:0000256" key="8">
    <source>
        <dbReference type="ARBA" id="ARBA00022741"/>
    </source>
</evidence>
<dbReference type="EMBL" id="CP060139">
    <property type="protein sequence ID" value="QNR23028.1"/>
    <property type="molecule type" value="Genomic_DNA"/>
</dbReference>
<dbReference type="Gene3D" id="2.40.30.30">
    <property type="entry name" value="Riboflavin kinase-like"/>
    <property type="match status" value="1"/>
</dbReference>
<dbReference type="FunFam" id="3.40.50.620:FF:000021">
    <property type="entry name" value="Riboflavin biosynthesis protein"/>
    <property type="match status" value="1"/>
</dbReference>
<dbReference type="NCBIfam" id="NF004162">
    <property type="entry name" value="PRK05627.1-5"/>
    <property type="match status" value="1"/>
</dbReference>
<comment type="catalytic activity">
    <reaction evidence="13 15">
        <text>riboflavin + ATP = FMN + ADP + H(+)</text>
        <dbReference type="Rhea" id="RHEA:14357"/>
        <dbReference type="ChEBI" id="CHEBI:15378"/>
        <dbReference type="ChEBI" id="CHEBI:30616"/>
        <dbReference type="ChEBI" id="CHEBI:57986"/>
        <dbReference type="ChEBI" id="CHEBI:58210"/>
        <dbReference type="ChEBI" id="CHEBI:456216"/>
        <dbReference type="EC" id="2.7.1.26"/>
    </reaction>
</comment>
<keyword evidence="4 15" id="KW-0285">Flavoprotein</keyword>
<evidence type="ECO:0000256" key="7">
    <source>
        <dbReference type="ARBA" id="ARBA00022695"/>
    </source>
</evidence>
<dbReference type="InterPro" id="IPR015864">
    <property type="entry name" value="FAD_synthase"/>
</dbReference>
<evidence type="ECO:0000256" key="2">
    <source>
        <dbReference type="ARBA" id="ARBA00004726"/>
    </source>
</evidence>
<dbReference type="Pfam" id="PF01687">
    <property type="entry name" value="Flavokinase"/>
    <property type="match status" value="1"/>
</dbReference>
<dbReference type="Proteomes" id="UP000516305">
    <property type="component" value="Chromosome"/>
</dbReference>
<dbReference type="SMART" id="SM00904">
    <property type="entry name" value="Flavokinase"/>
    <property type="match status" value="1"/>
</dbReference>
<dbReference type="PANTHER" id="PTHR22749">
    <property type="entry name" value="RIBOFLAVIN KINASE/FMN ADENYLYLTRANSFERASE"/>
    <property type="match status" value="1"/>
</dbReference>
<dbReference type="CDD" id="cd02064">
    <property type="entry name" value="FAD_synthetase_N"/>
    <property type="match status" value="1"/>
</dbReference>
<dbReference type="GO" id="GO:0009231">
    <property type="term" value="P:riboflavin biosynthetic process"/>
    <property type="evidence" value="ECO:0007669"/>
    <property type="project" value="InterPro"/>
</dbReference>
<protein>
    <recommendedName>
        <fullName evidence="15">Riboflavin biosynthesis protein</fullName>
    </recommendedName>
    <domain>
        <recommendedName>
            <fullName evidence="15">Riboflavin kinase</fullName>
            <ecNumber evidence="15">2.7.1.26</ecNumber>
        </recommendedName>
        <alternativeName>
            <fullName evidence="15">Flavokinase</fullName>
        </alternativeName>
    </domain>
    <domain>
        <recommendedName>
            <fullName evidence="15">FMN adenylyltransferase</fullName>
            <ecNumber evidence="15">2.7.7.2</ecNumber>
        </recommendedName>
        <alternativeName>
            <fullName evidence="15">FAD pyrophosphorylase</fullName>
        </alternativeName>
        <alternativeName>
            <fullName evidence="15">FAD synthase</fullName>
        </alternativeName>
    </domain>
</protein>
<evidence type="ECO:0000313" key="17">
    <source>
        <dbReference type="EMBL" id="QNR23028.1"/>
    </source>
</evidence>
<dbReference type="EC" id="2.7.1.26" evidence="15"/>
<comment type="similarity">
    <text evidence="15">Belongs to the ribF family.</text>
</comment>
<keyword evidence="11 15" id="KW-0067">ATP-binding</keyword>
<dbReference type="InterPro" id="IPR023468">
    <property type="entry name" value="Riboflavin_kinase"/>
</dbReference>
<evidence type="ECO:0000256" key="6">
    <source>
        <dbReference type="ARBA" id="ARBA00022679"/>
    </source>
</evidence>
<dbReference type="GO" id="GO:0009398">
    <property type="term" value="P:FMN biosynthetic process"/>
    <property type="evidence" value="ECO:0007669"/>
    <property type="project" value="UniProtKB-UniRule"/>
</dbReference>
<keyword evidence="5 15" id="KW-0288">FMN</keyword>
<evidence type="ECO:0000256" key="9">
    <source>
        <dbReference type="ARBA" id="ARBA00022777"/>
    </source>
</evidence>
<dbReference type="GO" id="GO:0006747">
    <property type="term" value="P:FAD biosynthetic process"/>
    <property type="evidence" value="ECO:0007669"/>
    <property type="project" value="UniProtKB-UniRule"/>
</dbReference>
<dbReference type="PIRSF" id="PIRSF004491">
    <property type="entry name" value="FAD_Synth"/>
    <property type="match status" value="1"/>
</dbReference>
<dbReference type="NCBIfam" id="TIGR00083">
    <property type="entry name" value="ribF"/>
    <property type="match status" value="1"/>
</dbReference>
<comment type="function">
    <text evidence="1">Catalyzes the phosphorylation of riboflavin to FMN followed by the adenylation of FMN to FAD.</text>
</comment>
<dbReference type="UniPathway" id="UPA00276">
    <property type="reaction ID" value="UER00406"/>
</dbReference>
<evidence type="ECO:0000256" key="5">
    <source>
        <dbReference type="ARBA" id="ARBA00022643"/>
    </source>
</evidence>
<comment type="catalytic activity">
    <reaction evidence="14 15">
        <text>FMN + ATP + H(+) = FAD + diphosphate</text>
        <dbReference type="Rhea" id="RHEA:17237"/>
        <dbReference type="ChEBI" id="CHEBI:15378"/>
        <dbReference type="ChEBI" id="CHEBI:30616"/>
        <dbReference type="ChEBI" id="CHEBI:33019"/>
        <dbReference type="ChEBI" id="CHEBI:57692"/>
        <dbReference type="ChEBI" id="CHEBI:58210"/>
        <dbReference type="EC" id="2.7.7.2"/>
    </reaction>
</comment>
<comment type="pathway">
    <text evidence="2 15">Cofactor biosynthesis; FAD biosynthesis; FAD from FMN: step 1/1.</text>
</comment>
<evidence type="ECO:0000256" key="14">
    <source>
        <dbReference type="ARBA" id="ARBA00049494"/>
    </source>
</evidence>
<dbReference type="EC" id="2.7.7.2" evidence="15"/>
<dbReference type="SUPFAM" id="SSF52374">
    <property type="entry name" value="Nucleotidylyl transferase"/>
    <property type="match status" value="1"/>
</dbReference>